<dbReference type="Pfam" id="PF03186">
    <property type="entry name" value="CobD_Cbib"/>
    <property type="match status" value="1"/>
</dbReference>
<dbReference type="PANTHER" id="PTHR34308:SF1">
    <property type="entry name" value="COBALAMIN BIOSYNTHESIS PROTEIN CBIB"/>
    <property type="match status" value="1"/>
</dbReference>
<keyword evidence="10 11" id="KW-0472">Membrane</keyword>
<gene>
    <name evidence="11 13" type="primary">cobD</name>
    <name evidence="13" type="ORF">ENT89_02740</name>
    <name evidence="12" type="ORF">ENX77_04570</name>
</gene>
<keyword evidence="9 11" id="KW-1133">Transmembrane helix</keyword>
<dbReference type="EMBL" id="DTAK01000015">
    <property type="protein sequence ID" value="HGU59107.1"/>
    <property type="molecule type" value="Genomic_DNA"/>
</dbReference>
<keyword evidence="7 11" id="KW-0169">Cobalamin biosynthesis</keyword>
<evidence type="ECO:0000313" key="12">
    <source>
        <dbReference type="EMBL" id="HGE66382.1"/>
    </source>
</evidence>
<comment type="caution">
    <text evidence="13">The sequence shown here is derived from an EMBL/GenBank/DDBJ whole genome shotgun (WGS) entry which is preliminary data.</text>
</comment>
<dbReference type="GO" id="GO:0048472">
    <property type="term" value="F:threonine-phosphate decarboxylase activity"/>
    <property type="evidence" value="ECO:0007669"/>
    <property type="project" value="InterPro"/>
</dbReference>
<dbReference type="PANTHER" id="PTHR34308">
    <property type="entry name" value="COBALAMIN BIOSYNTHESIS PROTEIN CBIB"/>
    <property type="match status" value="1"/>
</dbReference>
<evidence type="ECO:0000256" key="10">
    <source>
        <dbReference type="ARBA" id="ARBA00023136"/>
    </source>
</evidence>
<evidence type="ECO:0000256" key="9">
    <source>
        <dbReference type="ARBA" id="ARBA00022989"/>
    </source>
</evidence>
<keyword evidence="6 11" id="KW-1003">Cell membrane</keyword>
<comment type="pathway">
    <text evidence="3 11">Cofactor biosynthesis; adenosylcobalamin biosynthesis.</text>
</comment>
<evidence type="ECO:0000256" key="3">
    <source>
        <dbReference type="ARBA" id="ARBA00004953"/>
    </source>
</evidence>
<keyword evidence="8 11" id="KW-0812">Transmembrane</keyword>
<dbReference type="GO" id="GO:0005886">
    <property type="term" value="C:plasma membrane"/>
    <property type="evidence" value="ECO:0007669"/>
    <property type="project" value="UniProtKB-SubCell"/>
</dbReference>
<accession>A0A7C4S570</accession>
<evidence type="ECO:0000256" key="4">
    <source>
        <dbReference type="ARBA" id="ARBA00006263"/>
    </source>
</evidence>
<sequence length="284" mass="31897">MKLLILLLSLLFEILKSEPPVVIHPTVWFGKIVGYLDKRLPPTLFFGGITLMITVLFAYFLSKIPEFLPFPFKILAQAYLLYSTISIRSMVEHAKNCIHNDRILPENVQKIVSRDTSKLSDPQLCSAVIESVSENFVDGVLSPLFYYALFGLEGALIYRAVNTCDAMLGYRTGKYERFGKIAARVDDVLNYIPSRLSLLLYALLSRRAIVCGIRKNPKLNGNSIAAMAGLLRVRLEKPGKYVIDCGREPSVQDVIKSIRYFVILSGISLILTGLLIALLEMLKY</sequence>
<evidence type="ECO:0000256" key="1">
    <source>
        <dbReference type="ARBA" id="ARBA00003384"/>
    </source>
</evidence>
<comment type="function">
    <text evidence="1 11">Converts cobyric acid to cobinamide by the addition of aminopropanol on the F carboxylic group.</text>
</comment>
<dbReference type="NCBIfam" id="TIGR00380">
    <property type="entry name" value="cobal_cbiB"/>
    <property type="match status" value="1"/>
</dbReference>
<feature type="transmembrane region" description="Helical" evidence="11">
    <location>
        <begin position="41"/>
        <end position="61"/>
    </location>
</feature>
<evidence type="ECO:0000256" key="11">
    <source>
        <dbReference type="HAMAP-Rule" id="MF_00024"/>
    </source>
</evidence>
<dbReference type="UniPathway" id="UPA00148"/>
<comment type="similarity">
    <text evidence="4 11">Belongs to the CobD/CbiB family.</text>
</comment>
<feature type="transmembrane region" description="Helical" evidence="11">
    <location>
        <begin position="260"/>
        <end position="279"/>
    </location>
</feature>
<dbReference type="InterPro" id="IPR004485">
    <property type="entry name" value="Cobalamin_biosynth_CobD/CbiB"/>
</dbReference>
<evidence type="ECO:0000256" key="6">
    <source>
        <dbReference type="ARBA" id="ARBA00022475"/>
    </source>
</evidence>
<name>A0A7C4S570_9EURY</name>
<dbReference type="AlphaFoldDB" id="A0A7C4S570"/>
<comment type="caution">
    <text evidence="11">Lacks conserved residue(s) required for the propagation of feature annotation.</text>
</comment>
<evidence type="ECO:0000256" key="2">
    <source>
        <dbReference type="ARBA" id="ARBA00004651"/>
    </source>
</evidence>
<proteinExistence type="inferred from homology"/>
<dbReference type="HAMAP" id="MF_00024">
    <property type="entry name" value="CobD_CbiB"/>
    <property type="match status" value="1"/>
</dbReference>
<reference evidence="13" key="1">
    <citation type="journal article" date="2020" name="mSystems">
        <title>Genome- and Community-Level Interaction Insights into Carbon Utilization and Element Cycling Functions of Hydrothermarchaeota in Hydrothermal Sediment.</title>
        <authorList>
            <person name="Zhou Z."/>
            <person name="Liu Y."/>
            <person name="Xu W."/>
            <person name="Pan J."/>
            <person name="Luo Z.H."/>
            <person name="Li M."/>
        </authorList>
    </citation>
    <scope>NUCLEOTIDE SEQUENCE [LARGE SCALE GENOMIC DNA]</scope>
    <source>
        <strain evidence="13">SpSt-62</strain>
        <strain evidence="12">SpSt-97</strain>
    </source>
</reference>
<comment type="subcellular location">
    <subcellularLocation>
        <location evidence="2 11">Cell membrane</location>
        <topology evidence="2 11">Multi-pass membrane protein</topology>
    </subcellularLocation>
</comment>
<evidence type="ECO:0000256" key="5">
    <source>
        <dbReference type="ARBA" id="ARBA00016185"/>
    </source>
</evidence>
<evidence type="ECO:0000256" key="7">
    <source>
        <dbReference type="ARBA" id="ARBA00022573"/>
    </source>
</evidence>
<dbReference type="GO" id="GO:0015420">
    <property type="term" value="F:ABC-type vitamin B12 transporter activity"/>
    <property type="evidence" value="ECO:0007669"/>
    <property type="project" value="UniProtKB-UniRule"/>
</dbReference>
<evidence type="ECO:0000256" key="8">
    <source>
        <dbReference type="ARBA" id="ARBA00022692"/>
    </source>
</evidence>
<dbReference type="GO" id="GO:0009236">
    <property type="term" value="P:cobalamin biosynthetic process"/>
    <property type="evidence" value="ECO:0007669"/>
    <property type="project" value="UniProtKB-UniRule"/>
</dbReference>
<evidence type="ECO:0000313" key="13">
    <source>
        <dbReference type="EMBL" id="HGU59107.1"/>
    </source>
</evidence>
<protein>
    <recommendedName>
        <fullName evidence="5 11">Probable cobalamin biosynthesis protein CobD</fullName>
    </recommendedName>
</protein>
<organism evidence="13">
    <name type="scientific">Geoglobus ahangari</name>
    <dbReference type="NCBI Taxonomy" id="113653"/>
    <lineage>
        <taxon>Archaea</taxon>
        <taxon>Methanobacteriati</taxon>
        <taxon>Methanobacteriota</taxon>
        <taxon>Archaeoglobi</taxon>
        <taxon>Archaeoglobales</taxon>
        <taxon>Archaeoglobaceae</taxon>
        <taxon>Geoglobus</taxon>
    </lineage>
</organism>
<dbReference type="EMBL" id="DTPI01000028">
    <property type="protein sequence ID" value="HGE66382.1"/>
    <property type="molecule type" value="Genomic_DNA"/>
</dbReference>